<keyword evidence="1" id="KW-0418">Kinase</keyword>
<protein>
    <recommendedName>
        <fullName evidence="2">Histidine kinase/HSP90-like ATPase domain-containing protein</fullName>
    </recommendedName>
</protein>
<dbReference type="InterPro" id="IPR036890">
    <property type="entry name" value="HATPase_C_sf"/>
</dbReference>
<feature type="domain" description="Histidine kinase/HSP90-like ATPase" evidence="2">
    <location>
        <begin position="16"/>
        <end position="131"/>
    </location>
</feature>
<dbReference type="Proteomes" id="UP000655287">
    <property type="component" value="Unassembled WGS sequence"/>
</dbReference>
<reference evidence="3" key="1">
    <citation type="submission" date="2021-01" db="EMBL/GenBank/DDBJ databases">
        <title>Whole genome shotgun sequence of Sphaerisporangium rufum NBRC 109079.</title>
        <authorList>
            <person name="Komaki H."/>
            <person name="Tamura T."/>
        </authorList>
    </citation>
    <scope>NUCLEOTIDE SEQUENCE</scope>
    <source>
        <strain evidence="3">NBRC 109079</strain>
    </source>
</reference>
<keyword evidence="1" id="KW-0723">Serine/threonine-protein kinase</keyword>
<evidence type="ECO:0000313" key="4">
    <source>
        <dbReference type="Proteomes" id="UP000655287"/>
    </source>
</evidence>
<keyword evidence="4" id="KW-1185">Reference proteome</keyword>
<dbReference type="CDD" id="cd16936">
    <property type="entry name" value="HATPase_RsbW-like"/>
    <property type="match status" value="1"/>
</dbReference>
<accession>A0A919QXI8</accession>
<dbReference type="AlphaFoldDB" id="A0A919QXI8"/>
<dbReference type="Gene3D" id="3.30.565.10">
    <property type="entry name" value="Histidine kinase-like ATPase, C-terminal domain"/>
    <property type="match status" value="1"/>
</dbReference>
<comment type="caution">
    <text evidence="3">The sequence shown here is derived from an EMBL/GenBank/DDBJ whole genome shotgun (WGS) entry which is preliminary data.</text>
</comment>
<evidence type="ECO:0000313" key="3">
    <source>
        <dbReference type="EMBL" id="GII75919.1"/>
    </source>
</evidence>
<dbReference type="SUPFAM" id="SSF55874">
    <property type="entry name" value="ATPase domain of HSP90 chaperone/DNA topoisomerase II/histidine kinase"/>
    <property type="match status" value="1"/>
</dbReference>
<gene>
    <name evidence="3" type="ORF">Sru01_09010</name>
</gene>
<organism evidence="3 4">
    <name type="scientific">Sphaerisporangium rufum</name>
    <dbReference type="NCBI Taxonomy" id="1381558"/>
    <lineage>
        <taxon>Bacteria</taxon>
        <taxon>Bacillati</taxon>
        <taxon>Actinomycetota</taxon>
        <taxon>Actinomycetes</taxon>
        <taxon>Streptosporangiales</taxon>
        <taxon>Streptosporangiaceae</taxon>
        <taxon>Sphaerisporangium</taxon>
    </lineage>
</organism>
<keyword evidence="1" id="KW-0808">Transferase</keyword>
<dbReference type="PANTHER" id="PTHR35526:SF3">
    <property type="entry name" value="ANTI-SIGMA-F FACTOR RSBW"/>
    <property type="match status" value="1"/>
</dbReference>
<proteinExistence type="predicted"/>
<sequence length="138" mass="15241">MTTVGTLLGRVDLLADDGSTKLARAYVRSLLCRNGHRDVDDIELMVSEVFANAVRHSESGRVRDGVVTVRVYDDGETVRIEVTDAGSPNDFPAVQAPIDPLSEGGRGLWLVQELSSSWGWRQNPKGRTIWFEVRAQDS</sequence>
<evidence type="ECO:0000256" key="1">
    <source>
        <dbReference type="ARBA" id="ARBA00022527"/>
    </source>
</evidence>
<dbReference type="GO" id="GO:0004674">
    <property type="term" value="F:protein serine/threonine kinase activity"/>
    <property type="evidence" value="ECO:0007669"/>
    <property type="project" value="UniProtKB-KW"/>
</dbReference>
<dbReference type="PANTHER" id="PTHR35526">
    <property type="entry name" value="ANTI-SIGMA-F FACTOR RSBW-RELATED"/>
    <property type="match status" value="1"/>
</dbReference>
<dbReference type="RefSeq" id="WP_203982562.1">
    <property type="nucleotide sequence ID" value="NZ_BOOU01000013.1"/>
</dbReference>
<evidence type="ECO:0000259" key="2">
    <source>
        <dbReference type="Pfam" id="PF13581"/>
    </source>
</evidence>
<name>A0A919QXI8_9ACTN</name>
<dbReference type="InterPro" id="IPR050267">
    <property type="entry name" value="Anti-sigma-factor_SerPK"/>
</dbReference>
<dbReference type="EMBL" id="BOOU01000013">
    <property type="protein sequence ID" value="GII75919.1"/>
    <property type="molecule type" value="Genomic_DNA"/>
</dbReference>
<dbReference type="Pfam" id="PF13581">
    <property type="entry name" value="HATPase_c_2"/>
    <property type="match status" value="1"/>
</dbReference>
<dbReference type="InterPro" id="IPR003594">
    <property type="entry name" value="HATPase_dom"/>
</dbReference>